<dbReference type="STRING" id="652787.SAMN05216490_2892"/>
<name>A0A1H1YY34_MUCMA</name>
<protein>
    <submittedName>
        <fullName evidence="1">Uncharacterized protein</fullName>
    </submittedName>
</protein>
<keyword evidence="2" id="KW-1185">Reference proteome</keyword>
<sequence>MSRLVSLIAARAYFFCLDTKETKNQVSRNASLPHKAIALQIRQNLGCYIFTLLSLRTLAFALL</sequence>
<evidence type="ECO:0000313" key="2">
    <source>
        <dbReference type="Proteomes" id="UP000199679"/>
    </source>
</evidence>
<organism evidence="1 2">
    <name type="scientific">Mucilaginibacter mallensis</name>
    <dbReference type="NCBI Taxonomy" id="652787"/>
    <lineage>
        <taxon>Bacteria</taxon>
        <taxon>Pseudomonadati</taxon>
        <taxon>Bacteroidota</taxon>
        <taxon>Sphingobacteriia</taxon>
        <taxon>Sphingobacteriales</taxon>
        <taxon>Sphingobacteriaceae</taxon>
        <taxon>Mucilaginibacter</taxon>
    </lineage>
</organism>
<accession>A0A1H1YY34</accession>
<proteinExistence type="predicted"/>
<dbReference type="EMBL" id="LT629740">
    <property type="protein sequence ID" value="SDT26323.1"/>
    <property type="molecule type" value="Genomic_DNA"/>
</dbReference>
<dbReference type="AlphaFoldDB" id="A0A1H1YY34"/>
<reference evidence="1 2" key="1">
    <citation type="submission" date="2016-10" db="EMBL/GenBank/DDBJ databases">
        <authorList>
            <person name="de Groot N.N."/>
        </authorList>
    </citation>
    <scope>NUCLEOTIDE SEQUENCE [LARGE SCALE GENOMIC DNA]</scope>
    <source>
        <strain evidence="1 2">MP1X4</strain>
    </source>
</reference>
<evidence type="ECO:0000313" key="1">
    <source>
        <dbReference type="EMBL" id="SDT26323.1"/>
    </source>
</evidence>
<dbReference type="Proteomes" id="UP000199679">
    <property type="component" value="Chromosome I"/>
</dbReference>
<gene>
    <name evidence="1" type="ORF">SAMN05216490_2892</name>
</gene>